<accession>A0A914MIA5</accession>
<reference evidence="2" key="1">
    <citation type="submission" date="2022-11" db="UniProtKB">
        <authorList>
            <consortium name="WormBaseParasite"/>
        </authorList>
    </citation>
    <scope>IDENTIFICATION</scope>
</reference>
<dbReference type="AlphaFoldDB" id="A0A914MIA5"/>
<name>A0A914MIA5_MELIC</name>
<evidence type="ECO:0000313" key="1">
    <source>
        <dbReference type="Proteomes" id="UP000887563"/>
    </source>
</evidence>
<protein>
    <submittedName>
        <fullName evidence="2">Candidate secreted effector</fullName>
    </submittedName>
</protein>
<organism evidence="1 2">
    <name type="scientific">Meloidogyne incognita</name>
    <name type="common">Southern root-knot nematode worm</name>
    <name type="synonym">Oxyuris incognita</name>
    <dbReference type="NCBI Taxonomy" id="6306"/>
    <lineage>
        <taxon>Eukaryota</taxon>
        <taxon>Metazoa</taxon>
        <taxon>Ecdysozoa</taxon>
        <taxon>Nematoda</taxon>
        <taxon>Chromadorea</taxon>
        <taxon>Rhabditida</taxon>
        <taxon>Tylenchina</taxon>
        <taxon>Tylenchomorpha</taxon>
        <taxon>Tylenchoidea</taxon>
        <taxon>Meloidogynidae</taxon>
        <taxon>Meloidogyninae</taxon>
        <taxon>Meloidogyne</taxon>
        <taxon>Meloidogyne incognita group</taxon>
    </lineage>
</organism>
<dbReference type="WBParaSite" id="Minc3s01951g27380">
    <property type="protein sequence ID" value="Minc3s01951g27380"/>
    <property type="gene ID" value="Minc3s01951g27380"/>
</dbReference>
<dbReference type="Proteomes" id="UP000887563">
    <property type="component" value="Unplaced"/>
</dbReference>
<sequence length="72" mass="7889">MQLLDVLESAVLLLLTGEHKKGSYASYQVAAVHYVSWSQTSNLQIGYASDVRKSTCNKKNDSTAGNKNVSIR</sequence>
<proteinExistence type="predicted"/>
<keyword evidence="1" id="KW-1185">Reference proteome</keyword>
<evidence type="ECO:0000313" key="2">
    <source>
        <dbReference type="WBParaSite" id="Minc3s01951g27380"/>
    </source>
</evidence>